<dbReference type="PANTHER" id="PTHR12080:SF55">
    <property type="entry name" value="LYMPHOCYTE FUNCTION-ASSOCIATED ANTIGEN 3"/>
    <property type="match status" value="1"/>
</dbReference>
<dbReference type="AlphaFoldDB" id="A0A1U7S7E7"/>
<evidence type="ECO:0000256" key="3">
    <source>
        <dbReference type="ARBA" id="ARBA00023136"/>
    </source>
</evidence>
<keyword evidence="4" id="KW-0325">Glycoprotein</keyword>
<dbReference type="InterPro" id="IPR036179">
    <property type="entry name" value="Ig-like_dom_sf"/>
</dbReference>
<dbReference type="PROSITE" id="PS50835">
    <property type="entry name" value="IG_LIKE"/>
    <property type="match status" value="1"/>
</dbReference>
<dbReference type="InParanoid" id="A0A1U7S7E7"/>
<dbReference type="CDD" id="cd00096">
    <property type="entry name" value="Ig"/>
    <property type="match status" value="1"/>
</dbReference>
<proteinExistence type="predicted"/>
<feature type="chain" id="PRO_5018071191" evidence="5">
    <location>
        <begin position="27"/>
        <end position="246"/>
    </location>
</feature>
<dbReference type="InterPro" id="IPR015631">
    <property type="entry name" value="CD2/SLAM_rcpt"/>
</dbReference>
<dbReference type="GeneID" id="102383490"/>
<dbReference type="SUPFAM" id="SSF48726">
    <property type="entry name" value="Immunoglobulin"/>
    <property type="match status" value="2"/>
</dbReference>
<dbReference type="Pfam" id="PF13895">
    <property type="entry name" value="Ig_2"/>
    <property type="match status" value="1"/>
</dbReference>
<dbReference type="InterPro" id="IPR007110">
    <property type="entry name" value="Ig-like_dom"/>
</dbReference>
<dbReference type="CTD" id="962"/>
<accession>A0A1U7S7E7</accession>
<keyword evidence="2 5" id="KW-0732">Signal</keyword>
<evidence type="ECO:0000256" key="2">
    <source>
        <dbReference type="ARBA" id="ARBA00022729"/>
    </source>
</evidence>
<dbReference type="PANTHER" id="PTHR12080">
    <property type="entry name" value="SIGNALING LYMPHOCYTIC ACTIVATION MOLECULE"/>
    <property type="match status" value="1"/>
</dbReference>
<comment type="subcellular location">
    <subcellularLocation>
        <location evidence="1">Membrane</location>
    </subcellularLocation>
</comment>
<dbReference type="eggNOG" id="ENOG502SB68">
    <property type="taxonomic scope" value="Eukaryota"/>
</dbReference>
<name>A0A1U7S7E7_ALLSI</name>
<dbReference type="InterPro" id="IPR013783">
    <property type="entry name" value="Ig-like_fold"/>
</dbReference>
<sequence length="246" mass="27629">MGQGQAEKMAMVLAVLLLSVLSCGKAEEKTKLVNGIVNGTVDLEPGNSILERYQQIKWFYNHTQQILKKQKGKSAHYNNKYFQNKTKLFENGTLRITRLRKEDSSEYKIIVEDAKGQEIPIMIQLNIYDPVPKPRVNVTSLKKTKGGCSVTLKCSVSIPDVTYTWYKDDKKCNDSKLNGDLVLSLTSESNIMYNCTVCNSASCNTESIYYRGDCQWQDRNTASSTLRLAADSAVTLGILLLLHNLL</sequence>
<feature type="signal peptide" evidence="5">
    <location>
        <begin position="1"/>
        <end position="26"/>
    </location>
</feature>
<dbReference type="KEGG" id="asn:102383490"/>
<dbReference type="RefSeq" id="XP_006036135.3">
    <property type="nucleotide sequence ID" value="XM_006036073.3"/>
</dbReference>
<feature type="domain" description="Ig-like" evidence="6">
    <location>
        <begin position="134"/>
        <end position="209"/>
    </location>
</feature>
<dbReference type="Proteomes" id="UP000189705">
    <property type="component" value="Unplaced"/>
</dbReference>
<keyword evidence="7" id="KW-1185">Reference proteome</keyword>
<evidence type="ECO:0000313" key="7">
    <source>
        <dbReference type="Proteomes" id="UP000189705"/>
    </source>
</evidence>
<evidence type="ECO:0000313" key="8">
    <source>
        <dbReference type="RefSeq" id="XP_006036135.3"/>
    </source>
</evidence>
<gene>
    <name evidence="8" type="primary">CD48</name>
</gene>
<dbReference type="GO" id="GO:0016020">
    <property type="term" value="C:membrane"/>
    <property type="evidence" value="ECO:0007669"/>
    <property type="project" value="UniProtKB-SubCell"/>
</dbReference>
<evidence type="ECO:0000259" key="6">
    <source>
        <dbReference type="PROSITE" id="PS50835"/>
    </source>
</evidence>
<organism evidence="7 8">
    <name type="scientific">Alligator sinensis</name>
    <name type="common">Chinese alligator</name>
    <dbReference type="NCBI Taxonomy" id="38654"/>
    <lineage>
        <taxon>Eukaryota</taxon>
        <taxon>Metazoa</taxon>
        <taxon>Chordata</taxon>
        <taxon>Craniata</taxon>
        <taxon>Vertebrata</taxon>
        <taxon>Euteleostomi</taxon>
        <taxon>Archelosauria</taxon>
        <taxon>Archosauria</taxon>
        <taxon>Crocodylia</taxon>
        <taxon>Alligatoridae</taxon>
        <taxon>Alligatorinae</taxon>
        <taxon>Alligator</taxon>
    </lineage>
</organism>
<protein>
    <submittedName>
        <fullName evidence="8">CD48 antigen</fullName>
    </submittedName>
</protein>
<evidence type="ECO:0000256" key="4">
    <source>
        <dbReference type="ARBA" id="ARBA00023180"/>
    </source>
</evidence>
<dbReference type="STRING" id="38654.A0A1U7S7E7"/>
<dbReference type="Gene3D" id="2.60.40.10">
    <property type="entry name" value="Immunoglobulins"/>
    <property type="match status" value="2"/>
</dbReference>
<evidence type="ECO:0000256" key="1">
    <source>
        <dbReference type="ARBA" id="ARBA00004370"/>
    </source>
</evidence>
<evidence type="ECO:0000256" key="5">
    <source>
        <dbReference type="SAM" id="SignalP"/>
    </source>
</evidence>
<keyword evidence="3" id="KW-0472">Membrane</keyword>
<reference evidence="8" key="1">
    <citation type="submission" date="2025-08" db="UniProtKB">
        <authorList>
            <consortium name="RefSeq"/>
        </authorList>
    </citation>
    <scope>IDENTIFICATION</scope>
</reference>